<dbReference type="Gene3D" id="1.25.40.10">
    <property type="entry name" value="Tetratricopeptide repeat domain"/>
    <property type="match status" value="1"/>
</dbReference>
<organism evidence="3 4">
    <name type="scientific">Thioalkalivibrio nitratireducens (strain DSM 14787 / UNIQEM 213 / ALEN2)</name>
    <dbReference type="NCBI Taxonomy" id="1255043"/>
    <lineage>
        <taxon>Bacteria</taxon>
        <taxon>Pseudomonadati</taxon>
        <taxon>Pseudomonadota</taxon>
        <taxon>Gammaproteobacteria</taxon>
        <taxon>Chromatiales</taxon>
        <taxon>Ectothiorhodospiraceae</taxon>
        <taxon>Thioalkalivibrio</taxon>
    </lineage>
</organism>
<dbReference type="KEGG" id="tni:TVNIR_3832"/>
<gene>
    <name evidence="3" type="ordered locus">TVNIR_3832</name>
</gene>
<sequence length="197" mass="22012">MLWLVGCATLPGEPRPSVPADGLEQALRAGDCRGAYDLWEAGATDAPRRLLEVGQTCLQGGDFTRARRVSAGFLERHPEHPDADYAAYLHALAGFGAWSRPSVTEPEARIGEGRRLFREITVYLRERPLSEYVENLAPRLVRLREGIADAEFALARREHRRGDRPLARARAEYVVQYYPRTQAAADAAQLLMQLADE</sequence>
<evidence type="ECO:0000259" key="2">
    <source>
        <dbReference type="Pfam" id="PF13525"/>
    </source>
</evidence>
<dbReference type="AlphaFoldDB" id="L0E465"/>
<dbReference type="Proteomes" id="UP000010809">
    <property type="component" value="Chromosome"/>
</dbReference>
<evidence type="ECO:0000313" key="3">
    <source>
        <dbReference type="EMBL" id="AGA35456.1"/>
    </source>
</evidence>
<protein>
    <submittedName>
        <fullName evidence="3">Competence lipoprotein</fullName>
    </submittedName>
</protein>
<dbReference type="STRING" id="1255043.TVNIR_3832"/>
<evidence type="ECO:0000313" key="4">
    <source>
        <dbReference type="Proteomes" id="UP000010809"/>
    </source>
</evidence>
<dbReference type="InterPro" id="IPR011990">
    <property type="entry name" value="TPR-like_helical_dom_sf"/>
</dbReference>
<dbReference type="PATRIC" id="fig|1255043.3.peg.3867"/>
<dbReference type="InterPro" id="IPR039565">
    <property type="entry name" value="BamD-like"/>
</dbReference>
<keyword evidence="1" id="KW-0732">Signal</keyword>
<evidence type="ECO:0000256" key="1">
    <source>
        <dbReference type="ARBA" id="ARBA00022729"/>
    </source>
</evidence>
<keyword evidence="4" id="KW-1185">Reference proteome</keyword>
<feature type="domain" description="Outer membrane lipoprotein BamD-like" evidence="2">
    <location>
        <begin position="55"/>
        <end position="192"/>
    </location>
</feature>
<accession>L0E465</accession>
<proteinExistence type="predicted"/>
<name>L0E465_THIND</name>
<reference evidence="3" key="1">
    <citation type="submission" date="2015-12" db="EMBL/GenBank/DDBJ databases">
        <authorList>
            <person name="Tikhonova T.V."/>
            <person name="Pavlov A.R."/>
            <person name="Beletsky A.V."/>
            <person name="Mardanov A.V."/>
            <person name="Sorokin D.Y."/>
            <person name="Ravin N.V."/>
            <person name="Popov V.O."/>
        </authorList>
    </citation>
    <scope>NUCLEOTIDE SEQUENCE</scope>
    <source>
        <strain evidence="3">DSM 14787</strain>
    </source>
</reference>
<dbReference type="Pfam" id="PF13525">
    <property type="entry name" value="YfiO"/>
    <property type="match status" value="1"/>
</dbReference>
<keyword evidence="3" id="KW-0449">Lipoprotein</keyword>
<dbReference type="EMBL" id="CP003989">
    <property type="protein sequence ID" value="AGA35456.1"/>
    <property type="molecule type" value="Genomic_DNA"/>
</dbReference>
<dbReference type="eggNOG" id="COG4105">
    <property type="taxonomic scope" value="Bacteria"/>
</dbReference>
<dbReference type="HOGENOM" id="CLU_1204333_0_0_6"/>